<dbReference type="AlphaFoldDB" id="A0A7G2CTZ5"/>
<keyword evidence="3" id="KW-1185">Reference proteome</keyword>
<accession>A0A7G2CTZ5</accession>
<proteinExistence type="predicted"/>
<reference evidence="2 3" key="1">
    <citation type="submission" date="2020-08" db="EMBL/GenBank/DDBJ databases">
        <authorList>
            <person name="Newling K."/>
            <person name="Davey J."/>
            <person name="Forrester S."/>
        </authorList>
    </citation>
    <scope>NUCLEOTIDE SEQUENCE [LARGE SCALE GENOMIC DNA]</scope>
    <source>
        <strain evidence="3">Crithidia deanei Carvalho (ATCC PRA-265)</strain>
    </source>
</reference>
<feature type="compositionally biased region" description="Basic residues" evidence="1">
    <location>
        <begin position="156"/>
        <end position="165"/>
    </location>
</feature>
<dbReference type="Proteomes" id="UP000515908">
    <property type="component" value="Chromosome 27"/>
</dbReference>
<feature type="region of interest" description="Disordered" evidence="1">
    <location>
        <begin position="155"/>
        <end position="308"/>
    </location>
</feature>
<feature type="compositionally biased region" description="Basic and acidic residues" evidence="1">
    <location>
        <begin position="202"/>
        <end position="228"/>
    </location>
</feature>
<evidence type="ECO:0000256" key="1">
    <source>
        <dbReference type="SAM" id="MobiDB-lite"/>
    </source>
</evidence>
<feature type="compositionally biased region" description="Basic residues" evidence="1">
    <location>
        <begin position="229"/>
        <end position="240"/>
    </location>
</feature>
<dbReference type="VEuPathDB" id="TriTrypDB:ADEAN_001022400"/>
<evidence type="ECO:0000313" key="3">
    <source>
        <dbReference type="Proteomes" id="UP000515908"/>
    </source>
</evidence>
<gene>
    <name evidence="2" type="ORF">ADEAN_001022400</name>
</gene>
<name>A0A7G2CTZ5_9TRYP</name>
<dbReference type="EMBL" id="LR877171">
    <property type="protein sequence ID" value="CAD2222677.1"/>
    <property type="molecule type" value="Genomic_DNA"/>
</dbReference>
<feature type="compositionally biased region" description="Basic residues" evidence="1">
    <location>
        <begin position="283"/>
        <end position="296"/>
    </location>
</feature>
<dbReference type="OrthoDB" id="6079689at2759"/>
<evidence type="ECO:0000313" key="2">
    <source>
        <dbReference type="EMBL" id="CAD2222677.1"/>
    </source>
</evidence>
<sequence length="308" mass="35648">MRGATPTSRSAQHDKKEYIQILTDVLAPSQLLLGTCSPWHTPQSIDDVYVREELPNEPCNFYHVAKAVANVFHENVETDTISMLTLLNSISAFFPMSMEIKQKNVEKVNHELKGDKELQAILLQAARERELLEKEQQMQQEKEEALLQMENEQQKLKNRKEKKNVKANNRSNFTHFRNKNFAPKGSHPNGSGSDSESDGEEEPHGTPKPEEHDKEESEDDTHQHENTMAKKKGKKNKKKPQNNNNTQTQQEDEKEDVFVDPIELAKRLQKEDEEEQTMMEKKQQKRKNKKNKKAQQKNKSMEESSDSD</sequence>
<protein>
    <submittedName>
        <fullName evidence="2">Uncharacterized protein</fullName>
    </submittedName>
</protein>
<organism evidence="2 3">
    <name type="scientific">Angomonas deanei</name>
    <dbReference type="NCBI Taxonomy" id="59799"/>
    <lineage>
        <taxon>Eukaryota</taxon>
        <taxon>Discoba</taxon>
        <taxon>Euglenozoa</taxon>
        <taxon>Kinetoplastea</taxon>
        <taxon>Metakinetoplastina</taxon>
        <taxon>Trypanosomatida</taxon>
        <taxon>Trypanosomatidae</taxon>
        <taxon>Strigomonadinae</taxon>
        <taxon>Angomonas</taxon>
    </lineage>
</organism>